<organism evidence="1 2">
    <name type="scientific">Halostreptopolyspora alba</name>
    <dbReference type="NCBI Taxonomy" id="2487137"/>
    <lineage>
        <taxon>Bacteria</taxon>
        <taxon>Bacillati</taxon>
        <taxon>Actinomycetota</taxon>
        <taxon>Actinomycetes</taxon>
        <taxon>Streptosporangiales</taxon>
        <taxon>Nocardiopsidaceae</taxon>
        <taxon>Halostreptopolyspora</taxon>
    </lineage>
</organism>
<dbReference type="AlphaFoldDB" id="A0A3N0E735"/>
<reference evidence="1 2" key="1">
    <citation type="submission" date="2018-11" db="EMBL/GenBank/DDBJ databases">
        <title>The genome draft of YIM 96095.</title>
        <authorList>
            <person name="Tang S.-K."/>
            <person name="Chunyu W.-X."/>
            <person name="Feng Y.-Z."/>
        </authorList>
    </citation>
    <scope>NUCLEOTIDE SEQUENCE [LARGE SCALE GENOMIC DNA]</scope>
    <source>
        <strain evidence="1 2">YIM 96095</strain>
    </source>
</reference>
<sequence length="61" mass="6869">MTDRAKRRLDLAKVRVIGPPETVETVIEAITTALPAAEPSRPYASRRDPEHVRVYLEVTPE</sequence>
<proteinExistence type="predicted"/>
<evidence type="ECO:0000313" key="1">
    <source>
        <dbReference type="EMBL" id="RNL83580.1"/>
    </source>
</evidence>
<dbReference type="RefSeq" id="WP_123202039.1">
    <property type="nucleotide sequence ID" value="NZ_RJMB01000015.1"/>
</dbReference>
<accession>A0A3N0E735</accession>
<dbReference type="Proteomes" id="UP000269198">
    <property type="component" value="Unassembled WGS sequence"/>
</dbReference>
<dbReference type="EMBL" id="RJMB01000015">
    <property type="protein sequence ID" value="RNL83580.1"/>
    <property type="molecule type" value="Genomic_DNA"/>
</dbReference>
<gene>
    <name evidence="1" type="ORF">EFW17_15095</name>
</gene>
<comment type="caution">
    <text evidence="1">The sequence shown here is derived from an EMBL/GenBank/DDBJ whole genome shotgun (WGS) entry which is preliminary data.</text>
</comment>
<evidence type="ECO:0000313" key="2">
    <source>
        <dbReference type="Proteomes" id="UP000269198"/>
    </source>
</evidence>
<protein>
    <submittedName>
        <fullName evidence="1">Uncharacterized protein</fullName>
    </submittedName>
</protein>
<name>A0A3N0E735_9ACTN</name>
<keyword evidence="2" id="KW-1185">Reference proteome</keyword>